<accession>A0A8R2DKW8</accession>
<reference evidence="5" key="1">
    <citation type="journal article" date="2008" name="Insect Biochem. Mol. Biol.">
        <title>The genome of a lepidopteran model insect, the silkworm Bombyx mori.</title>
        <authorList>
            <consortium name="International Silkworm Genome Consortium"/>
        </authorList>
    </citation>
    <scope>NUCLEOTIDE SEQUENCE [LARGE SCALE GENOMIC DNA]</scope>
    <source>
        <strain evidence="5">p50T</strain>
    </source>
</reference>
<dbReference type="AlphaFoldDB" id="A0A8R2DKW8"/>
<evidence type="ECO:0000256" key="2">
    <source>
        <dbReference type="ARBA" id="ARBA00022723"/>
    </source>
</evidence>
<reference evidence="4" key="2">
    <citation type="submission" date="2022-06" db="UniProtKB">
        <authorList>
            <consortium name="EnsemblMetazoa"/>
        </authorList>
    </citation>
    <scope>IDENTIFICATION</scope>
    <source>
        <strain evidence="4">p50T (Dazao)</strain>
    </source>
</reference>
<dbReference type="Pfam" id="PF13359">
    <property type="entry name" value="DDE_Tnp_4"/>
    <property type="match status" value="1"/>
</dbReference>
<protein>
    <recommendedName>
        <fullName evidence="3">DDE Tnp4 domain-containing protein</fullName>
    </recommendedName>
</protein>
<organism evidence="4 5">
    <name type="scientific">Bombyx mori</name>
    <name type="common">Silk moth</name>
    <dbReference type="NCBI Taxonomy" id="7091"/>
    <lineage>
        <taxon>Eukaryota</taxon>
        <taxon>Metazoa</taxon>
        <taxon>Ecdysozoa</taxon>
        <taxon>Arthropoda</taxon>
        <taxon>Hexapoda</taxon>
        <taxon>Insecta</taxon>
        <taxon>Pterygota</taxon>
        <taxon>Neoptera</taxon>
        <taxon>Endopterygota</taxon>
        <taxon>Lepidoptera</taxon>
        <taxon>Glossata</taxon>
        <taxon>Ditrysia</taxon>
        <taxon>Bombycoidea</taxon>
        <taxon>Bombycidae</taxon>
        <taxon>Bombycinae</taxon>
        <taxon>Bombyx</taxon>
    </lineage>
</organism>
<dbReference type="Proteomes" id="UP000005204">
    <property type="component" value="Unassembled WGS sequence"/>
</dbReference>
<dbReference type="InterPro" id="IPR027806">
    <property type="entry name" value="HARBI1_dom"/>
</dbReference>
<name>A0A8R2DKW8_BOMMO</name>
<dbReference type="EnsemblMetazoa" id="XM_021346375.2">
    <property type="protein sequence ID" value="XP_021202050.1"/>
    <property type="gene ID" value="LOC110384797"/>
</dbReference>
<sequence>MSSTEFELLLQKVDPLISKKDTKWRQAVPSKHRLAMTLRFLATGDSYKSMQYLFKISNQVIGTIVPEVCEAIIQVLKREVKLSSTENDWLQISEGFRNIFPHCCGAFDGKHVVLESLIHSGSDYINYKKTFSVVLLALVDKNYLFLFADIGCQGRMSDGGVLQIAFYGKILIIIQ</sequence>
<evidence type="ECO:0000313" key="5">
    <source>
        <dbReference type="Proteomes" id="UP000005204"/>
    </source>
</evidence>
<evidence type="ECO:0000313" key="4">
    <source>
        <dbReference type="EnsemblMetazoa" id="XP_021202050.1"/>
    </source>
</evidence>
<feature type="domain" description="DDE Tnp4" evidence="3">
    <location>
        <begin position="108"/>
        <end position="162"/>
    </location>
</feature>
<comment type="cofactor">
    <cofactor evidence="1">
        <name>a divalent metal cation</name>
        <dbReference type="ChEBI" id="CHEBI:60240"/>
    </cofactor>
</comment>
<keyword evidence="5" id="KW-1185">Reference proteome</keyword>
<proteinExistence type="predicted"/>
<evidence type="ECO:0000259" key="3">
    <source>
        <dbReference type="Pfam" id="PF13359"/>
    </source>
</evidence>
<evidence type="ECO:0000256" key="1">
    <source>
        <dbReference type="ARBA" id="ARBA00001968"/>
    </source>
</evidence>
<dbReference type="GO" id="GO:0046872">
    <property type="term" value="F:metal ion binding"/>
    <property type="evidence" value="ECO:0007669"/>
    <property type="project" value="UniProtKB-KW"/>
</dbReference>
<keyword evidence="2" id="KW-0479">Metal-binding</keyword>